<dbReference type="RefSeq" id="WP_243607998.1">
    <property type="nucleotide sequence ID" value="NZ_JALGRD010000028.1"/>
</dbReference>
<proteinExistence type="predicted"/>
<dbReference type="Proteomes" id="UP001139682">
    <property type="component" value="Unassembled WGS sequence"/>
</dbReference>
<dbReference type="EMBL" id="JALGRD010000028">
    <property type="protein sequence ID" value="MCJ0976041.1"/>
    <property type="molecule type" value="Genomic_DNA"/>
</dbReference>
<gene>
    <name evidence="2" type="ORF">MST27_22090</name>
</gene>
<dbReference type="AlphaFoldDB" id="A0A9X2AX49"/>
<sequence>LHQPPCLQLILDLQKKGTDLFSLSPLARISVTPSSLLPTGFALHSEPLDSLCSPFAARPWEPEWQPPFDLPAVSSQSLPTPGTTWLLAKSRPGSLAANKTSPARGTPSYAVHA</sequence>
<accession>A0A9X2AX49</accession>
<evidence type="ECO:0000256" key="1">
    <source>
        <dbReference type="SAM" id="MobiDB-lite"/>
    </source>
</evidence>
<organism evidence="2 3">
    <name type="scientific">Stutzerimonas marianensis</name>
    <dbReference type="NCBI Taxonomy" id="2929513"/>
    <lineage>
        <taxon>Bacteria</taxon>
        <taxon>Pseudomonadati</taxon>
        <taxon>Pseudomonadota</taxon>
        <taxon>Gammaproteobacteria</taxon>
        <taxon>Pseudomonadales</taxon>
        <taxon>Pseudomonadaceae</taxon>
        <taxon>Stutzerimonas</taxon>
    </lineage>
</organism>
<comment type="caution">
    <text evidence="2">The sequence shown here is derived from an EMBL/GenBank/DDBJ whole genome shotgun (WGS) entry which is preliminary data.</text>
</comment>
<keyword evidence="3" id="KW-1185">Reference proteome</keyword>
<protein>
    <submittedName>
        <fullName evidence="2">Uncharacterized protein</fullName>
    </submittedName>
</protein>
<feature type="non-terminal residue" evidence="2">
    <location>
        <position position="1"/>
    </location>
</feature>
<name>A0A9X2AX49_9GAMM</name>
<evidence type="ECO:0000313" key="2">
    <source>
        <dbReference type="EMBL" id="MCJ0976041.1"/>
    </source>
</evidence>
<feature type="region of interest" description="Disordered" evidence="1">
    <location>
        <begin position="90"/>
        <end position="113"/>
    </location>
</feature>
<evidence type="ECO:0000313" key="3">
    <source>
        <dbReference type="Proteomes" id="UP001139682"/>
    </source>
</evidence>
<reference evidence="2" key="1">
    <citation type="submission" date="2022-03" db="EMBL/GenBank/DDBJ databases">
        <title>Pseudomonas marianensis sp. nov., a marine bacterium isolated from deep-sea sediments of the Mariana Trench.</title>
        <authorList>
            <person name="Wei Y."/>
        </authorList>
    </citation>
    <scope>NUCLEOTIDE SEQUENCE</scope>
    <source>
        <strain evidence="2">PS1</strain>
    </source>
</reference>